<comment type="caution">
    <text evidence="1">The sequence shown here is derived from an EMBL/GenBank/DDBJ whole genome shotgun (WGS) entry which is preliminary data.</text>
</comment>
<dbReference type="AlphaFoldDB" id="A0A839TY27"/>
<dbReference type="EMBL" id="JACHXJ010000004">
    <property type="protein sequence ID" value="MBB3130470.1"/>
    <property type="molecule type" value="Genomic_DNA"/>
</dbReference>
<accession>A0A839TY27</accession>
<gene>
    <name evidence="1" type="ORF">FHS19_005175</name>
</gene>
<dbReference type="RefSeq" id="WP_183584545.1">
    <property type="nucleotide sequence ID" value="NZ_JACHXJ010000004.1"/>
</dbReference>
<protein>
    <submittedName>
        <fullName evidence="1">Uncharacterized protein</fullName>
    </submittedName>
</protein>
<evidence type="ECO:0000313" key="2">
    <source>
        <dbReference type="Proteomes" id="UP000517523"/>
    </source>
</evidence>
<proteinExistence type="predicted"/>
<evidence type="ECO:0000313" key="1">
    <source>
        <dbReference type="EMBL" id="MBB3130470.1"/>
    </source>
</evidence>
<organism evidence="1 2">
    <name type="scientific">Paenibacillus rhizosphaerae</name>
    <dbReference type="NCBI Taxonomy" id="297318"/>
    <lineage>
        <taxon>Bacteria</taxon>
        <taxon>Bacillati</taxon>
        <taxon>Bacillota</taxon>
        <taxon>Bacilli</taxon>
        <taxon>Bacillales</taxon>
        <taxon>Paenibacillaceae</taxon>
        <taxon>Paenibacillus</taxon>
    </lineage>
</organism>
<sequence length="99" mass="11016">MGDAAWIAAAAGERLYLDKEGVTLNVKTCLESSLTYECIYEDYEWFAAVAIKSTKGYGINGDLNFLSKKLAIELHTWYILIPAKKTSHKALAASLKKRN</sequence>
<name>A0A839TY27_9BACL</name>
<reference evidence="1 2" key="1">
    <citation type="submission" date="2020-08" db="EMBL/GenBank/DDBJ databases">
        <title>Genomic Encyclopedia of Type Strains, Phase III (KMG-III): the genomes of soil and plant-associated and newly described type strains.</title>
        <authorList>
            <person name="Whitman W."/>
        </authorList>
    </citation>
    <scope>NUCLEOTIDE SEQUENCE [LARGE SCALE GENOMIC DNA]</scope>
    <source>
        <strain evidence="1 2">CECT 5831</strain>
    </source>
</reference>
<dbReference type="Proteomes" id="UP000517523">
    <property type="component" value="Unassembled WGS sequence"/>
</dbReference>